<dbReference type="InterPro" id="IPR001650">
    <property type="entry name" value="Helicase_C-like"/>
</dbReference>
<proteinExistence type="predicted"/>
<dbReference type="PROSITE" id="PS51194">
    <property type="entry name" value="HELICASE_CTER"/>
    <property type="match status" value="1"/>
</dbReference>
<dbReference type="Pfam" id="PF00271">
    <property type="entry name" value="Helicase_C"/>
    <property type="match status" value="1"/>
</dbReference>
<sequence length="767" mass="86730">MEEVQQKSKNRSQPRRPLVFTRASPTDIAILPIKAEKTKFNAIESLKFPKYTLESFTFYRRSCNSTFEIQKIVETWNSEKGDHEAIVLSSKTAALGLNLQINCFRLCVYSTPENINTLIQIVGRVHRIGQRFKQYIWILTQDSSYDHHPRGHTASRIARFGGVGVNVNDRVAKAICNLIQSCFEIRCWPRQATVKTEIVSRSGGHHVEDVNRAHHFLAWFADHLRKAFRKSTDTKAGRTRQAKFDPAQWSRKNVANATGVKDMPALSVRGEKFGEGWLLLLDAHAISMFKKSAQSSLDMVLFGLEQIFPRFTHICGELKRHLMVEKFLLQVLGESDIANLSDPDVEGSVLSIIYNSAIAHDKQCPETKDVENYSPEEQAYYNTHFAEFIKKYGGRYAKQDISRTQRVFQTYKVRGVAKIFTDAAWGRAAFVLNHFVNIATMHCAEASYSVHFLVLAGHLGFREPPIGWDSDDLTQKNKPDVQQRNPFRTRVVLPSHKKEWAKQNGGAQYPEAEDLVATMRGVTSERPGAEVSWDVSLQNPPMVIVVTYDGLQDFLAERDRAVNVNRPRSLQELAEEYKTSAEQDHAASVDADITMQVALALTFDPEYGIRESDEKQFLNNATGSPSPANQFEGATWRDSSYEECRTDYHAAGYEAYLTLANTLAMLADGTFGHDQYSFEGVKPFRNTNDSRMQHPDVRKCVGNPFDLVLVAMDVESGNYLSIPKCDKRIKSIARKAKDLKWPTKEIGIAYLDLRTVQATAPGHNSRS</sequence>
<feature type="domain" description="Helicase C-terminal" evidence="1">
    <location>
        <begin position="1"/>
        <end position="171"/>
    </location>
</feature>
<organism evidence="2 3">
    <name type="scientific">Lithohypha guttulata</name>
    <dbReference type="NCBI Taxonomy" id="1690604"/>
    <lineage>
        <taxon>Eukaryota</taxon>
        <taxon>Fungi</taxon>
        <taxon>Dikarya</taxon>
        <taxon>Ascomycota</taxon>
        <taxon>Pezizomycotina</taxon>
        <taxon>Eurotiomycetes</taxon>
        <taxon>Chaetothyriomycetidae</taxon>
        <taxon>Chaetothyriales</taxon>
        <taxon>Trichomeriaceae</taxon>
        <taxon>Lithohypha</taxon>
    </lineage>
</organism>
<comment type="caution">
    <text evidence="2">The sequence shown here is derived from an EMBL/GenBank/DDBJ whole genome shotgun (WGS) entry which is preliminary data.</text>
</comment>
<keyword evidence="3" id="KW-1185">Reference proteome</keyword>
<dbReference type="Gene3D" id="3.40.50.300">
    <property type="entry name" value="P-loop containing nucleotide triphosphate hydrolases"/>
    <property type="match status" value="1"/>
</dbReference>
<dbReference type="EMBL" id="JAVRRG010000090">
    <property type="protein sequence ID" value="KAK5087425.1"/>
    <property type="molecule type" value="Genomic_DNA"/>
</dbReference>
<dbReference type="InterPro" id="IPR027417">
    <property type="entry name" value="P-loop_NTPase"/>
</dbReference>
<reference evidence="2 3" key="1">
    <citation type="submission" date="2023-08" db="EMBL/GenBank/DDBJ databases">
        <title>Black Yeasts Isolated from many extreme environments.</title>
        <authorList>
            <person name="Coleine C."/>
            <person name="Stajich J.E."/>
            <person name="Selbmann L."/>
        </authorList>
    </citation>
    <scope>NUCLEOTIDE SEQUENCE [LARGE SCALE GENOMIC DNA]</scope>
    <source>
        <strain evidence="2 3">CCFEE 5885</strain>
    </source>
</reference>
<dbReference type="SUPFAM" id="SSF52540">
    <property type="entry name" value="P-loop containing nucleoside triphosphate hydrolases"/>
    <property type="match status" value="1"/>
</dbReference>
<evidence type="ECO:0000313" key="2">
    <source>
        <dbReference type="EMBL" id="KAK5087425.1"/>
    </source>
</evidence>
<name>A0ABR0K5G1_9EURO</name>
<protein>
    <recommendedName>
        <fullName evidence="1">Helicase C-terminal domain-containing protein</fullName>
    </recommendedName>
</protein>
<dbReference type="Proteomes" id="UP001345013">
    <property type="component" value="Unassembled WGS sequence"/>
</dbReference>
<evidence type="ECO:0000313" key="3">
    <source>
        <dbReference type="Proteomes" id="UP001345013"/>
    </source>
</evidence>
<accession>A0ABR0K5G1</accession>
<evidence type="ECO:0000259" key="1">
    <source>
        <dbReference type="PROSITE" id="PS51194"/>
    </source>
</evidence>
<gene>
    <name evidence="2" type="ORF">LTR24_006694</name>
</gene>